<evidence type="ECO:0000256" key="8">
    <source>
        <dbReference type="PIRSR" id="PIRSR601929-2"/>
    </source>
</evidence>
<evidence type="ECO:0000256" key="1">
    <source>
        <dbReference type="ARBA" id="ARBA00004271"/>
    </source>
</evidence>
<reference evidence="11" key="1">
    <citation type="submission" date="2023-03" db="EMBL/GenBank/DDBJ databases">
        <authorList>
            <person name="Julca I."/>
        </authorList>
    </citation>
    <scope>NUCLEOTIDE SEQUENCE</scope>
</reference>
<dbReference type="Gene3D" id="2.60.120.10">
    <property type="entry name" value="Jelly Rolls"/>
    <property type="match status" value="1"/>
</dbReference>
<dbReference type="EMBL" id="OX459122">
    <property type="protein sequence ID" value="CAI9105660.1"/>
    <property type="molecule type" value="Genomic_DNA"/>
</dbReference>
<evidence type="ECO:0000256" key="3">
    <source>
        <dbReference type="ARBA" id="ARBA00022523"/>
    </source>
</evidence>
<comment type="subcellular location">
    <subcellularLocation>
        <location evidence="1 9">Secreted</location>
        <location evidence="1 9">Extracellular space</location>
        <location evidence="1 9">Apoplast</location>
    </subcellularLocation>
</comment>
<evidence type="ECO:0000256" key="9">
    <source>
        <dbReference type="RuleBase" id="RU366015"/>
    </source>
</evidence>
<keyword evidence="6 7" id="KW-0464">Manganese</keyword>
<dbReference type="InterPro" id="IPR006045">
    <property type="entry name" value="Cupin_1"/>
</dbReference>
<evidence type="ECO:0000313" key="12">
    <source>
        <dbReference type="Proteomes" id="UP001161247"/>
    </source>
</evidence>
<feature type="domain" description="Cupin type-1" evidence="10">
    <location>
        <begin position="73"/>
        <end position="200"/>
    </location>
</feature>
<accession>A0AAV1DF97</accession>
<dbReference type="GO" id="GO:0030145">
    <property type="term" value="F:manganese ion binding"/>
    <property type="evidence" value="ECO:0007669"/>
    <property type="project" value="UniProtKB-UniRule"/>
</dbReference>
<dbReference type="SMART" id="SM00835">
    <property type="entry name" value="Cupin_1"/>
    <property type="match status" value="1"/>
</dbReference>
<feature type="binding site" evidence="8">
    <location>
        <position position="109"/>
    </location>
    <ligand>
        <name>Mn(2+)</name>
        <dbReference type="ChEBI" id="CHEBI:29035"/>
    </ligand>
</feature>
<evidence type="ECO:0000313" key="11">
    <source>
        <dbReference type="EMBL" id="CAI9105660.1"/>
    </source>
</evidence>
<evidence type="ECO:0000256" key="4">
    <source>
        <dbReference type="ARBA" id="ARBA00022525"/>
    </source>
</evidence>
<name>A0AAV1DF97_OLDCO</name>
<dbReference type="SUPFAM" id="SSF51182">
    <property type="entry name" value="RmlC-like cupins"/>
    <property type="match status" value="1"/>
</dbReference>
<dbReference type="InterPro" id="IPR011051">
    <property type="entry name" value="RmlC_Cupin_sf"/>
</dbReference>
<dbReference type="GO" id="GO:0048046">
    <property type="term" value="C:apoplast"/>
    <property type="evidence" value="ECO:0007669"/>
    <property type="project" value="UniProtKB-SubCell"/>
</dbReference>
<dbReference type="PRINTS" id="PR00325">
    <property type="entry name" value="GERMIN"/>
</dbReference>
<sequence length="210" mass="22467">MATFSSQFTISSLLIVSLFANSWMAILAVHAEDAPESLVPKQMISNQTNPNPRNVKGVRGLISSDMVGFCPNQTMNSQLSGSNQGVSLSVRQYNAGEMEPPNINPYSAELLLLLEGNLEVGFVDTQNKLYQNTLQPGDMFLFPSGLVNFKSNPSNVSDAKTVAVLGGITGNVYLPPILLSSGVDDGILAQSFKTDQATIKKLRAGMGSHT</sequence>
<dbReference type="Pfam" id="PF00190">
    <property type="entry name" value="Cupin_1"/>
    <property type="match status" value="1"/>
</dbReference>
<evidence type="ECO:0000256" key="6">
    <source>
        <dbReference type="ARBA" id="ARBA00023211"/>
    </source>
</evidence>
<dbReference type="Proteomes" id="UP001161247">
    <property type="component" value="Chromosome 5"/>
</dbReference>
<evidence type="ECO:0000256" key="2">
    <source>
        <dbReference type="ARBA" id="ARBA00007456"/>
    </source>
</evidence>
<gene>
    <name evidence="11" type="ORF">OLC1_LOCUS14307</name>
</gene>
<organism evidence="11 12">
    <name type="scientific">Oldenlandia corymbosa var. corymbosa</name>
    <dbReference type="NCBI Taxonomy" id="529605"/>
    <lineage>
        <taxon>Eukaryota</taxon>
        <taxon>Viridiplantae</taxon>
        <taxon>Streptophyta</taxon>
        <taxon>Embryophyta</taxon>
        <taxon>Tracheophyta</taxon>
        <taxon>Spermatophyta</taxon>
        <taxon>Magnoliopsida</taxon>
        <taxon>eudicotyledons</taxon>
        <taxon>Gunneridae</taxon>
        <taxon>Pentapetalae</taxon>
        <taxon>asterids</taxon>
        <taxon>lamiids</taxon>
        <taxon>Gentianales</taxon>
        <taxon>Rubiaceae</taxon>
        <taxon>Rubioideae</taxon>
        <taxon>Spermacoceae</taxon>
        <taxon>Hedyotis-Oldenlandia complex</taxon>
        <taxon>Oldenlandia</taxon>
    </lineage>
</organism>
<dbReference type="AlphaFoldDB" id="A0AAV1DF97"/>
<evidence type="ECO:0000256" key="5">
    <source>
        <dbReference type="ARBA" id="ARBA00022723"/>
    </source>
</evidence>
<dbReference type="InterPro" id="IPR001929">
    <property type="entry name" value="Germin"/>
</dbReference>
<keyword evidence="3 9" id="KW-0052">Apoplast</keyword>
<feature type="binding site" evidence="7">
    <location>
        <position position="109"/>
    </location>
    <ligand>
        <name>oxalate</name>
        <dbReference type="ChEBI" id="CHEBI:30623"/>
    </ligand>
</feature>
<keyword evidence="9" id="KW-0732">Signal</keyword>
<evidence type="ECO:0000259" key="10">
    <source>
        <dbReference type="SMART" id="SM00835"/>
    </source>
</evidence>
<keyword evidence="4 9" id="KW-0964">Secreted</keyword>
<protein>
    <recommendedName>
        <fullName evidence="9">Germin-like protein</fullName>
    </recommendedName>
</protein>
<feature type="signal peptide" evidence="9">
    <location>
        <begin position="1"/>
        <end position="28"/>
    </location>
</feature>
<evidence type="ECO:0000256" key="7">
    <source>
        <dbReference type="PIRSR" id="PIRSR601929-1"/>
    </source>
</evidence>
<keyword evidence="12" id="KW-1185">Reference proteome</keyword>
<dbReference type="InterPro" id="IPR014710">
    <property type="entry name" value="RmlC-like_jellyroll"/>
</dbReference>
<comment type="similarity">
    <text evidence="2 9">Belongs to the germin family.</text>
</comment>
<feature type="chain" id="PRO_5043108990" description="Germin-like protein" evidence="9">
    <location>
        <begin position="29"/>
        <end position="210"/>
    </location>
</feature>
<proteinExistence type="inferred from homology"/>
<keyword evidence="5 7" id="KW-0479">Metal-binding</keyword>
<dbReference type="PANTHER" id="PTHR31238">
    <property type="entry name" value="GERMIN-LIKE PROTEIN SUBFAMILY 3 MEMBER 3"/>
    <property type="match status" value="1"/>
</dbReference>